<organism evidence="4">
    <name type="scientific">Gongylonema pulchrum</name>
    <dbReference type="NCBI Taxonomy" id="637853"/>
    <lineage>
        <taxon>Eukaryota</taxon>
        <taxon>Metazoa</taxon>
        <taxon>Ecdysozoa</taxon>
        <taxon>Nematoda</taxon>
        <taxon>Chromadorea</taxon>
        <taxon>Rhabditida</taxon>
        <taxon>Spirurina</taxon>
        <taxon>Spiruromorpha</taxon>
        <taxon>Spiruroidea</taxon>
        <taxon>Gongylonematidae</taxon>
        <taxon>Gongylonema</taxon>
    </lineage>
</organism>
<name>A0A183DDN3_9BILA</name>
<evidence type="ECO:0000313" key="4">
    <source>
        <dbReference type="WBParaSite" id="GPUH_0000683301-mRNA-1"/>
    </source>
</evidence>
<gene>
    <name evidence="2" type="ORF">GPUH_LOCUS6826</name>
</gene>
<reference evidence="4" key="1">
    <citation type="submission" date="2016-06" db="UniProtKB">
        <authorList>
            <consortium name="WormBaseParasite"/>
        </authorList>
    </citation>
    <scope>IDENTIFICATION</scope>
</reference>
<keyword evidence="3" id="KW-1185">Reference proteome</keyword>
<accession>A0A183DDN3</accession>
<dbReference type="AlphaFoldDB" id="A0A183DDN3"/>
<evidence type="ECO:0000313" key="3">
    <source>
        <dbReference type="Proteomes" id="UP000271098"/>
    </source>
</evidence>
<protein>
    <submittedName>
        <fullName evidence="2 4">Uncharacterized protein</fullName>
    </submittedName>
</protein>
<evidence type="ECO:0000256" key="1">
    <source>
        <dbReference type="SAM" id="MobiDB-lite"/>
    </source>
</evidence>
<feature type="region of interest" description="Disordered" evidence="1">
    <location>
        <begin position="26"/>
        <end position="46"/>
    </location>
</feature>
<reference evidence="2 3" key="2">
    <citation type="submission" date="2018-11" db="EMBL/GenBank/DDBJ databases">
        <authorList>
            <consortium name="Pathogen Informatics"/>
        </authorList>
    </citation>
    <scope>NUCLEOTIDE SEQUENCE [LARGE SCALE GENOMIC DNA]</scope>
</reference>
<sequence>MGEDSQASVPDDRAIWAEEAGKVRLGGRKFTTPDSERTGRAKGTRSHNVEKCALSATGLCFFGRMQFVERCAVFQVETGITKELG</sequence>
<dbReference type="WBParaSite" id="GPUH_0000683301-mRNA-1">
    <property type="protein sequence ID" value="GPUH_0000683301-mRNA-1"/>
    <property type="gene ID" value="GPUH_0000683301"/>
</dbReference>
<dbReference type="Proteomes" id="UP000271098">
    <property type="component" value="Unassembled WGS sequence"/>
</dbReference>
<proteinExistence type="predicted"/>
<evidence type="ECO:0000313" key="2">
    <source>
        <dbReference type="EMBL" id="VDK56254.1"/>
    </source>
</evidence>
<dbReference type="EMBL" id="UYRT01016723">
    <property type="protein sequence ID" value="VDK56254.1"/>
    <property type="molecule type" value="Genomic_DNA"/>
</dbReference>